<dbReference type="AlphaFoldDB" id="A0A239I4B8"/>
<dbReference type="RefSeq" id="WP_089298408.1">
    <property type="nucleotide sequence ID" value="NZ_BOMU01000107.1"/>
</dbReference>
<evidence type="ECO:0000313" key="3">
    <source>
        <dbReference type="Proteomes" id="UP000198415"/>
    </source>
</evidence>
<sequence length="100" mass="10874">MDSAYQIVLFHLKEHLDIDPSRVTPETTLEDLELDSLSVLELGLVLQDATGIRRLDEGVVTFRTTVGQIAAALHDHLTGEPAYAGTEVRMVSEAVSAGTR</sequence>
<organism evidence="2 3">
    <name type="scientific">Actinoplanes regularis</name>
    <dbReference type="NCBI Taxonomy" id="52697"/>
    <lineage>
        <taxon>Bacteria</taxon>
        <taxon>Bacillati</taxon>
        <taxon>Actinomycetota</taxon>
        <taxon>Actinomycetes</taxon>
        <taxon>Micromonosporales</taxon>
        <taxon>Micromonosporaceae</taxon>
        <taxon>Actinoplanes</taxon>
    </lineage>
</organism>
<dbReference type="EMBL" id="FZNR01000027">
    <property type="protein sequence ID" value="SNS88440.1"/>
    <property type="molecule type" value="Genomic_DNA"/>
</dbReference>
<keyword evidence="3" id="KW-1185">Reference proteome</keyword>
<accession>A0A239I4B8</accession>
<protein>
    <submittedName>
        <fullName evidence="2">Acyl carrier protein</fullName>
    </submittedName>
</protein>
<dbReference type="InterPro" id="IPR009081">
    <property type="entry name" value="PP-bd_ACP"/>
</dbReference>
<dbReference type="Proteomes" id="UP000198415">
    <property type="component" value="Unassembled WGS sequence"/>
</dbReference>
<dbReference type="SUPFAM" id="SSF47336">
    <property type="entry name" value="ACP-like"/>
    <property type="match status" value="1"/>
</dbReference>
<dbReference type="Pfam" id="PF00550">
    <property type="entry name" value="PP-binding"/>
    <property type="match status" value="1"/>
</dbReference>
<name>A0A239I4B8_9ACTN</name>
<reference evidence="2 3" key="1">
    <citation type="submission" date="2017-06" db="EMBL/GenBank/DDBJ databases">
        <authorList>
            <person name="Kim H.J."/>
            <person name="Triplett B.A."/>
        </authorList>
    </citation>
    <scope>NUCLEOTIDE SEQUENCE [LARGE SCALE GENOMIC DNA]</scope>
    <source>
        <strain evidence="2 3">DSM 43151</strain>
    </source>
</reference>
<dbReference type="InterPro" id="IPR036736">
    <property type="entry name" value="ACP-like_sf"/>
</dbReference>
<dbReference type="Gene3D" id="1.10.1200.10">
    <property type="entry name" value="ACP-like"/>
    <property type="match status" value="1"/>
</dbReference>
<dbReference type="PROSITE" id="PS50075">
    <property type="entry name" value="CARRIER"/>
    <property type="match status" value="1"/>
</dbReference>
<evidence type="ECO:0000259" key="1">
    <source>
        <dbReference type="PROSITE" id="PS50075"/>
    </source>
</evidence>
<proteinExistence type="predicted"/>
<gene>
    <name evidence="2" type="ORF">SAMN06264365_12772</name>
</gene>
<evidence type="ECO:0000313" key="2">
    <source>
        <dbReference type="EMBL" id="SNS88440.1"/>
    </source>
</evidence>
<feature type="domain" description="Carrier" evidence="1">
    <location>
        <begin position="2"/>
        <end position="77"/>
    </location>
</feature>